<sequence>MQQIVISGAPENVTALAQSLLTSRVSLAIAVSHPEEALAAAAAVTTNTVVPLSAKAWPQVAVLIITAYPVAENADWLATQLAGMRQVINEAMDKGFTGKILIAAPQDEILTYFAQRFSGLAKKAVVGLGTFGLTRTFENTVATSLAVPRTSVTAYAVGTATDFVLMWSRAYVGATPVLSLLRNADGTQSPLMAEVQTACDAFAKADQAAVRPLLVERVLAAFAGESLLTSLMAVPENSDEPVAAARPLVCDADGVRRLSDLLGSEAEEAALSEVLAAVSEQLTAIEKGDSNEA</sequence>
<dbReference type="EMBL" id="JBHTOC010000016">
    <property type="protein sequence ID" value="MFD1430735.1"/>
    <property type="molecule type" value="Genomic_DNA"/>
</dbReference>
<organism evidence="1 2">
    <name type="scientific">Lacticaseibacillus mingshuiensis</name>
    <dbReference type="NCBI Taxonomy" id="2799574"/>
    <lineage>
        <taxon>Bacteria</taxon>
        <taxon>Bacillati</taxon>
        <taxon>Bacillota</taxon>
        <taxon>Bacilli</taxon>
        <taxon>Lactobacillales</taxon>
        <taxon>Lactobacillaceae</taxon>
        <taxon>Lacticaseibacillus</taxon>
    </lineage>
</organism>
<proteinExistence type="predicted"/>
<name>A0ABW4CIL7_9LACO</name>
<protein>
    <submittedName>
        <fullName evidence="1">Lactate dehydrogenase</fullName>
    </submittedName>
</protein>
<gene>
    <name evidence="1" type="ORF">ACFQ4P_10840</name>
</gene>
<dbReference type="Proteomes" id="UP001597196">
    <property type="component" value="Unassembled WGS sequence"/>
</dbReference>
<dbReference type="Gene3D" id="3.40.50.720">
    <property type="entry name" value="NAD(P)-binding Rossmann-like Domain"/>
    <property type="match status" value="1"/>
</dbReference>
<reference evidence="2" key="1">
    <citation type="journal article" date="2019" name="Int. J. Syst. Evol. Microbiol.">
        <title>The Global Catalogue of Microorganisms (GCM) 10K type strain sequencing project: providing services to taxonomists for standard genome sequencing and annotation.</title>
        <authorList>
            <consortium name="The Broad Institute Genomics Platform"/>
            <consortium name="The Broad Institute Genome Sequencing Center for Infectious Disease"/>
            <person name="Wu L."/>
            <person name="Ma J."/>
        </authorList>
    </citation>
    <scope>NUCLEOTIDE SEQUENCE [LARGE SCALE GENOMIC DNA]</scope>
    <source>
        <strain evidence="2">CCM 8980</strain>
    </source>
</reference>
<evidence type="ECO:0000313" key="1">
    <source>
        <dbReference type="EMBL" id="MFD1430735.1"/>
    </source>
</evidence>
<accession>A0ABW4CIL7</accession>
<dbReference type="RefSeq" id="WP_203627788.1">
    <property type="nucleotide sequence ID" value="NZ_BOLQ01000015.1"/>
</dbReference>
<comment type="caution">
    <text evidence="1">The sequence shown here is derived from an EMBL/GenBank/DDBJ whole genome shotgun (WGS) entry which is preliminary data.</text>
</comment>
<dbReference type="PANTHER" id="PTHR43128">
    <property type="entry name" value="L-2-HYDROXYCARBOXYLATE DEHYDROGENASE (NAD(P)(+))"/>
    <property type="match status" value="1"/>
</dbReference>
<keyword evidence="2" id="KW-1185">Reference proteome</keyword>
<dbReference type="PANTHER" id="PTHR43128:SF16">
    <property type="entry name" value="L-LACTATE DEHYDROGENASE"/>
    <property type="match status" value="1"/>
</dbReference>
<dbReference type="InterPro" id="IPR015955">
    <property type="entry name" value="Lactate_DH/Glyco_Ohase_4_C"/>
</dbReference>
<dbReference type="Gene3D" id="3.90.110.10">
    <property type="entry name" value="Lactate dehydrogenase/glycoside hydrolase, family 4, C-terminal"/>
    <property type="match status" value="1"/>
</dbReference>
<evidence type="ECO:0000313" key="2">
    <source>
        <dbReference type="Proteomes" id="UP001597196"/>
    </source>
</evidence>
<dbReference type="SUPFAM" id="SSF56327">
    <property type="entry name" value="LDH C-terminal domain-like"/>
    <property type="match status" value="1"/>
</dbReference>